<evidence type="ECO:0000313" key="5">
    <source>
        <dbReference type="Proteomes" id="UP000660862"/>
    </source>
</evidence>
<comment type="caution">
    <text evidence="4">The sequence shown here is derived from an EMBL/GenBank/DDBJ whole genome shotgun (WGS) entry which is preliminary data.</text>
</comment>
<dbReference type="GO" id="GO:0019867">
    <property type="term" value="C:outer membrane"/>
    <property type="evidence" value="ECO:0007669"/>
    <property type="project" value="InterPro"/>
</dbReference>
<dbReference type="Pfam" id="PF05658">
    <property type="entry name" value="YadA_head"/>
    <property type="match status" value="4"/>
</dbReference>
<evidence type="ECO:0000256" key="1">
    <source>
        <dbReference type="SAM" id="Coils"/>
    </source>
</evidence>
<keyword evidence="5" id="KW-1185">Reference proteome</keyword>
<dbReference type="EMBL" id="BMER01000002">
    <property type="protein sequence ID" value="GGG89630.1"/>
    <property type="molecule type" value="Genomic_DNA"/>
</dbReference>
<proteinExistence type="predicted"/>
<reference evidence="4" key="2">
    <citation type="submission" date="2020-09" db="EMBL/GenBank/DDBJ databases">
        <authorList>
            <person name="Sun Q."/>
            <person name="Zhou Y."/>
        </authorList>
    </citation>
    <scope>NUCLEOTIDE SEQUENCE</scope>
    <source>
        <strain evidence="4">CGMCC 1.12195</strain>
    </source>
</reference>
<dbReference type="InterPro" id="IPR011049">
    <property type="entry name" value="Serralysin-like_metalloprot_C"/>
</dbReference>
<feature type="coiled-coil region" evidence="1">
    <location>
        <begin position="350"/>
        <end position="391"/>
    </location>
</feature>
<feature type="signal peptide" evidence="2">
    <location>
        <begin position="1"/>
        <end position="18"/>
    </location>
</feature>
<evidence type="ECO:0000259" key="3">
    <source>
        <dbReference type="PROSITE" id="PS51688"/>
    </source>
</evidence>
<dbReference type="Pfam" id="PF13884">
    <property type="entry name" value="Peptidase_S74"/>
    <property type="match status" value="1"/>
</dbReference>
<dbReference type="InterPro" id="IPR008640">
    <property type="entry name" value="Adhesin_Head_dom"/>
</dbReference>
<organism evidence="4 5">
    <name type="scientific">Parapedobacter pyrenivorans</name>
    <dbReference type="NCBI Taxonomy" id="1305674"/>
    <lineage>
        <taxon>Bacteria</taxon>
        <taxon>Pseudomonadati</taxon>
        <taxon>Bacteroidota</taxon>
        <taxon>Sphingobacteriia</taxon>
        <taxon>Sphingobacteriales</taxon>
        <taxon>Sphingobacteriaceae</taxon>
        <taxon>Parapedobacter</taxon>
    </lineage>
</organism>
<dbReference type="Gene3D" id="2.150.10.10">
    <property type="entry name" value="Serralysin-like metalloprotease, C-terminal"/>
    <property type="match status" value="2"/>
</dbReference>
<protein>
    <recommendedName>
        <fullName evidence="3">Peptidase S74 domain-containing protein</fullName>
    </recommendedName>
</protein>
<evidence type="ECO:0000256" key="2">
    <source>
        <dbReference type="SAM" id="SignalP"/>
    </source>
</evidence>
<accession>A0A917HVE1</accession>
<dbReference type="PROSITE" id="PS51688">
    <property type="entry name" value="ICA"/>
    <property type="match status" value="1"/>
</dbReference>
<name>A0A917HVE1_9SPHI</name>
<sequence>MKKILLFLAASSCLYANAQVGIGIANPQTGFHVADSAVAFTKVDDVESSTKAPISGEGRRMMWYPEKAAFRTGYVGSFGSTYWDAANVGNYSFAAGNNTRASGENSVALGLTTTASGNESVAFGNNGTASGDRAFAFNGTASGVGAVAIGSGAQATNDDALAMGPSSIAGGLASIVLGPSIANGNFGVAIGLQNSASGQFSTAIGKNARTANRQGSMVLSCGGAGFSSDSSFATANNQMTMRFVGGFKLFTTYQKIASPMGVELAAGGGSWTSVSDRNKKENFQEIDVESVLQKVAMIPVTRWNYKSQSAEQQHIGPVAQDFHAAFQLDGVKNDTTINTVDIDGINMAAIQALEKRTATLKAENDQLKAQLATVLERMTALEQRVAEAAKNTQIPAE</sequence>
<dbReference type="CDD" id="cd12820">
    <property type="entry name" value="LbR_YadA-like"/>
    <property type="match status" value="1"/>
</dbReference>
<dbReference type="InterPro" id="IPR036388">
    <property type="entry name" value="WH-like_DNA-bd_sf"/>
</dbReference>
<keyword evidence="1" id="KW-0175">Coiled coil</keyword>
<evidence type="ECO:0000313" key="4">
    <source>
        <dbReference type="EMBL" id="GGG89630.1"/>
    </source>
</evidence>
<keyword evidence="2" id="KW-0732">Signal</keyword>
<feature type="domain" description="Peptidase S74" evidence="3">
    <location>
        <begin position="275"/>
        <end position="371"/>
    </location>
</feature>
<dbReference type="InterPro" id="IPR030392">
    <property type="entry name" value="S74_ICA"/>
</dbReference>
<dbReference type="RefSeq" id="WP_188506365.1">
    <property type="nucleotide sequence ID" value="NZ_BMER01000002.1"/>
</dbReference>
<feature type="chain" id="PRO_5036757524" description="Peptidase S74 domain-containing protein" evidence="2">
    <location>
        <begin position="19"/>
        <end position="397"/>
    </location>
</feature>
<dbReference type="SUPFAM" id="SSF101967">
    <property type="entry name" value="Adhesin YadA, collagen-binding domain"/>
    <property type="match status" value="1"/>
</dbReference>
<dbReference type="Gene3D" id="1.10.10.10">
    <property type="entry name" value="Winged helix-like DNA-binding domain superfamily/Winged helix DNA-binding domain"/>
    <property type="match status" value="1"/>
</dbReference>
<dbReference type="AlphaFoldDB" id="A0A917HVE1"/>
<reference evidence="4" key="1">
    <citation type="journal article" date="2014" name="Int. J. Syst. Evol. Microbiol.">
        <title>Complete genome sequence of Corynebacterium casei LMG S-19264T (=DSM 44701T), isolated from a smear-ripened cheese.</title>
        <authorList>
            <consortium name="US DOE Joint Genome Institute (JGI-PGF)"/>
            <person name="Walter F."/>
            <person name="Albersmeier A."/>
            <person name="Kalinowski J."/>
            <person name="Ruckert C."/>
        </authorList>
    </citation>
    <scope>NUCLEOTIDE SEQUENCE</scope>
    <source>
        <strain evidence="4">CGMCC 1.12195</strain>
    </source>
</reference>
<dbReference type="Proteomes" id="UP000660862">
    <property type="component" value="Unassembled WGS sequence"/>
</dbReference>
<gene>
    <name evidence="4" type="ORF">GCM10007415_24810</name>
</gene>